<reference evidence="9 10" key="1">
    <citation type="submission" date="2016-07" db="EMBL/GenBank/DDBJ databases">
        <title>Pervasive Adenine N6-methylation of Active Genes in Fungi.</title>
        <authorList>
            <consortium name="DOE Joint Genome Institute"/>
            <person name="Mondo S.J."/>
            <person name="Dannebaum R.O."/>
            <person name="Kuo R.C."/>
            <person name="Labutti K."/>
            <person name="Haridas S."/>
            <person name="Kuo A."/>
            <person name="Salamov A."/>
            <person name="Ahrendt S.R."/>
            <person name="Lipzen A."/>
            <person name="Sullivan W."/>
            <person name="Andreopoulos W.B."/>
            <person name="Clum A."/>
            <person name="Lindquist E."/>
            <person name="Daum C."/>
            <person name="Ramamoorthy G.K."/>
            <person name="Gryganskyi A."/>
            <person name="Culley D."/>
            <person name="Magnuson J.K."/>
            <person name="James T.Y."/>
            <person name="O'Malley M.A."/>
            <person name="Stajich J.E."/>
            <person name="Spatafora J.W."/>
            <person name="Visel A."/>
            <person name="Grigoriev I.V."/>
        </authorList>
    </citation>
    <scope>NUCLEOTIDE SEQUENCE [LARGE SCALE GENOMIC DNA]</scope>
    <source>
        <strain evidence="9 10">12-1054</strain>
    </source>
</reference>
<dbReference type="InterPro" id="IPR006434">
    <property type="entry name" value="Pyrimidine_nucleotidase_eu"/>
</dbReference>
<dbReference type="Proteomes" id="UP000193685">
    <property type="component" value="Unassembled WGS sequence"/>
</dbReference>
<dbReference type="Gene3D" id="3.40.50.1000">
    <property type="entry name" value="HAD superfamily/HAD-like"/>
    <property type="match status" value="1"/>
</dbReference>
<evidence type="ECO:0000313" key="10">
    <source>
        <dbReference type="Proteomes" id="UP000193685"/>
    </source>
</evidence>
<keyword evidence="10" id="KW-1185">Reference proteome</keyword>
<evidence type="ECO:0000256" key="8">
    <source>
        <dbReference type="ARBA" id="ARBA00023080"/>
    </source>
</evidence>
<dbReference type="PANTHER" id="PTHR13045:SF0">
    <property type="entry name" value="7-METHYLGUANOSINE PHOSPHATE-SPECIFIC 5'-NUCLEOTIDASE"/>
    <property type="match status" value="1"/>
</dbReference>
<keyword evidence="7" id="KW-0460">Magnesium</keyword>
<dbReference type="GO" id="GO:0000287">
    <property type="term" value="F:magnesium ion binding"/>
    <property type="evidence" value="ECO:0007669"/>
    <property type="project" value="InterPro"/>
</dbReference>
<dbReference type="SFLD" id="SFLDG01128">
    <property type="entry name" value="C1.4:_5'-Nucleotidase_Like"/>
    <property type="match status" value="1"/>
</dbReference>
<gene>
    <name evidence="9" type="ORF">BCR37DRAFT_349105</name>
</gene>
<dbReference type="GO" id="GO:0009117">
    <property type="term" value="P:nucleotide metabolic process"/>
    <property type="evidence" value="ECO:0007669"/>
    <property type="project" value="UniProtKB-KW"/>
</dbReference>
<dbReference type="RefSeq" id="XP_040724329.1">
    <property type="nucleotide sequence ID" value="XM_040867899.1"/>
</dbReference>
<evidence type="ECO:0000256" key="4">
    <source>
        <dbReference type="ARBA" id="ARBA00022723"/>
    </source>
</evidence>
<dbReference type="Gene3D" id="1.10.150.340">
    <property type="entry name" value="Pyrimidine 5'-nucleotidase (UMPH-1), N-terminal domain"/>
    <property type="match status" value="1"/>
</dbReference>
<dbReference type="GeneID" id="63784498"/>
<comment type="caution">
    <text evidence="9">The sequence shown here is derived from an EMBL/GenBank/DDBJ whole genome shotgun (WGS) entry which is preliminary data.</text>
</comment>
<dbReference type="PANTHER" id="PTHR13045">
    <property type="entry name" value="5'-NUCLEOTIDASE"/>
    <property type="match status" value="1"/>
</dbReference>
<dbReference type="OrthoDB" id="10014216at2759"/>
<dbReference type="SUPFAM" id="SSF56784">
    <property type="entry name" value="HAD-like"/>
    <property type="match status" value="1"/>
</dbReference>
<dbReference type="EC" id="3.1.3.5" evidence="3"/>
<dbReference type="FunFam" id="1.10.150.340:FF:000001">
    <property type="entry name" value="Cytosolic 5-nucleotidase 3-like"/>
    <property type="match status" value="1"/>
</dbReference>
<dbReference type="GO" id="GO:0005737">
    <property type="term" value="C:cytoplasm"/>
    <property type="evidence" value="ECO:0007669"/>
    <property type="project" value="InterPro"/>
</dbReference>
<evidence type="ECO:0000256" key="5">
    <source>
        <dbReference type="ARBA" id="ARBA00022741"/>
    </source>
</evidence>
<keyword evidence="6" id="KW-0378">Hydrolase</keyword>
<evidence type="ECO:0000256" key="1">
    <source>
        <dbReference type="ARBA" id="ARBA00000815"/>
    </source>
</evidence>
<keyword evidence="4" id="KW-0479">Metal-binding</keyword>
<dbReference type="GO" id="GO:0008253">
    <property type="term" value="F:5'-nucleotidase activity"/>
    <property type="evidence" value="ECO:0007669"/>
    <property type="project" value="UniProtKB-EC"/>
</dbReference>
<evidence type="ECO:0000256" key="3">
    <source>
        <dbReference type="ARBA" id="ARBA00012643"/>
    </source>
</evidence>
<dbReference type="SFLD" id="SFLDS00003">
    <property type="entry name" value="Haloacid_Dehalogenase"/>
    <property type="match status" value="1"/>
</dbReference>
<protein>
    <recommendedName>
        <fullName evidence="3">5'-nucleotidase</fullName>
        <ecNumber evidence="3">3.1.3.5</ecNumber>
    </recommendedName>
</protein>
<evidence type="ECO:0000256" key="2">
    <source>
        <dbReference type="ARBA" id="ARBA00008389"/>
    </source>
</evidence>
<keyword evidence="5" id="KW-0547">Nucleotide-binding</keyword>
<comment type="catalytic activity">
    <reaction evidence="1">
        <text>a ribonucleoside 5'-phosphate + H2O = a ribonucleoside + phosphate</text>
        <dbReference type="Rhea" id="RHEA:12484"/>
        <dbReference type="ChEBI" id="CHEBI:15377"/>
        <dbReference type="ChEBI" id="CHEBI:18254"/>
        <dbReference type="ChEBI" id="CHEBI:43474"/>
        <dbReference type="ChEBI" id="CHEBI:58043"/>
        <dbReference type="EC" id="3.1.3.5"/>
    </reaction>
</comment>
<accession>A0A1Y2F963</accession>
<dbReference type="OMA" id="GPERMQI"/>
<comment type="similarity">
    <text evidence="2">Belongs to the pyrimidine 5'-nucleotidase family.</text>
</comment>
<dbReference type="InterPro" id="IPR023214">
    <property type="entry name" value="HAD_sf"/>
</dbReference>
<name>A0A1Y2F963_PROLT</name>
<dbReference type="STRING" id="56484.A0A1Y2F963"/>
<organism evidence="9 10">
    <name type="scientific">Protomyces lactucae-debilis</name>
    <dbReference type="NCBI Taxonomy" id="2754530"/>
    <lineage>
        <taxon>Eukaryota</taxon>
        <taxon>Fungi</taxon>
        <taxon>Dikarya</taxon>
        <taxon>Ascomycota</taxon>
        <taxon>Taphrinomycotina</taxon>
        <taxon>Taphrinomycetes</taxon>
        <taxon>Taphrinales</taxon>
        <taxon>Protomycetaceae</taxon>
        <taxon>Protomyces</taxon>
    </lineage>
</organism>
<dbReference type="EMBL" id="MCFI01000013">
    <property type="protein sequence ID" value="ORY80441.1"/>
    <property type="molecule type" value="Genomic_DNA"/>
</dbReference>
<evidence type="ECO:0000256" key="6">
    <source>
        <dbReference type="ARBA" id="ARBA00022801"/>
    </source>
</evidence>
<dbReference type="GO" id="GO:0000166">
    <property type="term" value="F:nucleotide binding"/>
    <property type="evidence" value="ECO:0007669"/>
    <property type="project" value="UniProtKB-KW"/>
</dbReference>
<keyword evidence="8" id="KW-0546">Nucleotide metabolism</keyword>
<proteinExistence type="inferred from homology"/>
<sequence>MKQAEEVSVQAASHGTLLNTSRLDQLINKLEQNAQVAILPSAANKLRILLDGPQNSLASLHVVADFDMTLTKHWNALERNISSHGVLERGEHVNKEFAIHTRQLYHHYYSYEISTSIGHEEKTKLMIEWWTKAHEAMIAEGFTRRSIERQARDANMQFRAGVKQLIDLLDARRVPLLIFSAGIGDVIEALLRVNDLSRPKQAIVSNKMRFSDEHGSSNPTCVDLDALLIGFQEPLVHSLNKGERVVQSHSTLSQQIHERRQVILLGDSPGDAQMAAGAQHDVVLKIGFFNFGDEARRREFEQVFDILVLGDSSMDPVIELLQAIESA</sequence>
<evidence type="ECO:0000256" key="7">
    <source>
        <dbReference type="ARBA" id="ARBA00022842"/>
    </source>
</evidence>
<dbReference type="AlphaFoldDB" id="A0A1Y2F963"/>
<evidence type="ECO:0000313" key="9">
    <source>
        <dbReference type="EMBL" id="ORY80441.1"/>
    </source>
</evidence>
<dbReference type="InterPro" id="IPR036412">
    <property type="entry name" value="HAD-like_sf"/>
</dbReference>
<dbReference type="Pfam" id="PF05822">
    <property type="entry name" value="UMPH-1"/>
    <property type="match status" value="1"/>
</dbReference>